<dbReference type="GeneID" id="25727988"/>
<gene>
    <name evidence="2" type="ORF">MNEG_10790</name>
</gene>
<evidence type="ECO:0000313" key="3">
    <source>
        <dbReference type="Proteomes" id="UP000054498"/>
    </source>
</evidence>
<organism evidence="2 3">
    <name type="scientific">Monoraphidium neglectum</name>
    <dbReference type="NCBI Taxonomy" id="145388"/>
    <lineage>
        <taxon>Eukaryota</taxon>
        <taxon>Viridiplantae</taxon>
        <taxon>Chlorophyta</taxon>
        <taxon>core chlorophytes</taxon>
        <taxon>Chlorophyceae</taxon>
        <taxon>CS clade</taxon>
        <taxon>Sphaeropleales</taxon>
        <taxon>Selenastraceae</taxon>
        <taxon>Monoraphidium</taxon>
    </lineage>
</organism>
<dbReference type="KEGG" id="mng:MNEG_10790"/>
<dbReference type="RefSeq" id="XP_013896194.1">
    <property type="nucleotide sequence ID" value="XM_014040740.1"/>
</dbReference>
<feature type="compositionally biased region" description="Low complexity" evidence="1">
    <location>
        <begin position="81"/>
        <end position="93"/>
    </location>
</feature>
<name>A0A0D2M0N4_9CHLO</name>
<keyword evidence="3" id="KW-1185">Reference proteome</keyword>
<feature type="non-terminal residue" evidence="2">
    <location>
        <position position="111"/>
    </location>
</feature>
<dbReference type="EMBL" id="KK102679">
    <property type="protein sequence ID" value="KIY97174.1"/>
    <property type="molecule type" value="Genomic_DNA"/>
</dbReference>
<reference evidence="2 3" key="1">
    <citation type="journal article" date="2013" name="BMC Genomics">
        <title>Reconstruction of the lipid metabolism for the microalga Monoraphidium neglectum from its genome sequence reveals characteristics suitable for biofuel production.</title>
        <authorList>
            <person name="Bogen C."/>
            <person name="Al-Dilaimi A."/>
            <person name="Albersmeier A."/>
            <person name="Wichmann J."/>
            <person name="Grundmann M."/>
            <person name="Rupp O."/>
            <person name="Lauersen K.J."/>
            <person name="Blifernez-Klassen O."/>
            <person name="Kalinowski J."/>
            <person name="Goesmann A."/>
            <person name="Mussgnug J.H."/>
            <person name="Kruse O."/>
        </authorList>
    </citation>
    <scope>NUCLEOTIDE SEQUENCE [LARGE SCALE GENOMIC DNA]</scope>
    <source>
        <strain evidence="2 3">SAG 48.87</strain>
    </source>
</reference>
<protein>
    <submittedName>
        <fullName evidence="2">Uncharacterized protein</fullName>
    </submittedName>
</protein>
<dbReference type="Proteomes" id="UP000054498">
    <property type="component" value="Unassembled WGS sequence"/>
</dbReference>
<proteinExistence type="predicted"/>
<evidence type="ECO:0000256" key="1">
    <source>
        <dbReference type="SAM" id="MobiDB-lite"/>
    </source>
</evidence>
<accession>A0A0D2M0N4</accession>
<dbReference type="AlphaFoldDB" id="A0A0D2M0N4"/>
<feature type="compositionally biased region" description="Low complexity" evidence="1">
    <location>
        <begin position="50"/>
        <end position="72"/>
    </location>
</feature>
<evidence type="ECO:0000313" key="2">
    <source>
        <dbReference type="EMBL" id="KIY97174.1"/>
    </source>
</evidence>
<feature type="region of interest" description="Disordered" evidence="1">
    <location>
        <begin position="19"/>
        <end position="111"/>
    </location>
</feature>
<sequence>MEAEDSVEAFQEWLVAALSTEPVGSGRNRVPTDGTSAGALTRPTHPLGVEPGAAAEPPAAATSMDVGVARRAAAPKKGARTSKAGGRSSRASGETSQQRAHRLFYERKKER</sequence>